<keyword evidence="3" id="KW-1185">Reference proteome</keyword>
<name>A0A098LDB7_9BACT</name>
<dbReference type="OrthoDB" id="980982at2"/>
<evidence type="ECO:0008006" key="4">
    <source>
        <dbReference type="Google" id="ProtNLM"/>
    </source>
</evidence>
<dbReference type="AlphaFoldDB" id="A0A098LDB7"/>
<protein>
    <recommendedName>
        <fullName evidence="4">DUF4625 domain-containing protein</fullName>
    </recommendedName>
</protein>
<sequence length="169" mass="18924">MKAYFKHTIPVLFVIGLLFACDRAPNYSEVPVISFNKIQKFNIYNPLSSTFIDSLSISINFQDGDGNLGNIEQNATHNFIAEIYILDTITNSFQISKFSFLNASFPPLNNTGKKGPIDGVLNQGTNMTTVFNLIPELPKGTFKFKIKIRDEDGNYSNWTETTPINLGTK</sequence>
<feature type="signal peptide" evidence="1">
    <location>
        <begin position="1"/>
        <end position="20"/>
    </location>
</feature>
<evidence type="ECO:0000313" key="3">
    <source>
        <dbReference type="Proteomes" id="UP000030185"/>
    </source>
</evidence>
<feature type="chain" id="PRO_5001944952" description="DUF4625 domain-containing protein" evidence="1">
    <location>
        <begin position="21"/>
        <end position="169"/>
    </location>
</feature>
<dbReference type="EMBL" id="BBLT01000004">
    <property type="protein sequence ID" value="GAL84915.1"/>
    <property type="molecule type" value="Genomic_DNA"/>
</dbReference>
<reference evidence="2 3" key="1">
    <citation type="submission" date="2014-09" db="EMBL/GenBank/DDBJ databases">
        <title>Sporocytophaga myxococcoides PG-01 genome sequencing.</title>
        <authorList>
            <person name="Liu L."/>
            <person name="Gao P.J."/>
            <person name="Chen G.J."/>
            <person name="Wang L.S."/>
        </authorList>
    </citation>
    <scope>NUCLEOTIDE SEQUENCE [LARGE SCALE GENOMIC DNA]</scope>
    <source>
        <strain evidence="2 3">PG-01</strain>
    </source>
</reference>
<evidence type="ECO:0000313" key="2">
    <source>
        <dbReference type="EMBL" id="GAL84915.1"/>
    </source>
</evidence>
<organism evidence="2 3">
    <name type="scientific">Sporocytophaga myxococcoides</name>
    <dbReference type="NCBI Taxonomy" id="153721"/>
    <lineage>
        <taxon>Bacteria</taxon>
        <taxon>Pseudomonadati</taxon>
        <taxon>Bacteroidota</taxon>
        <taxon>Cytophagia</taxon>
        <taxon>Cytophagales</taxon>
        <taxon>Cytophagaceae</taxon>
        <taxon>Sporocytophaga</taxon>
    </lineage>
</organism>
<dbReference type="PROSITE" id="PS51257">
    <property type="entry name" value="PROKAR_LIPOPROTEIN"/>
    <property type="match status" value="1"/>
</dbReference>
<proteinExistence type="predicted"/>
<keyword evidence="1" id="KW-0732">Signal</keyword>
<comment type="caution">
    <text evidence="2">The sequence shown here is derived from an EMBL/GenBank/DDBJ whole genome shotgun (WGS) entry which is preliminary data.</text>
</comment>
<accession>A0A098LDB7</accession>
<dbReference type="RefSeq" id="WP_045462726.1">
    <property type="nucleotide sequence ID" value="NZ_BBLT01000004.1"/>
</dbReference>
<evidence type="ECO:0000256" key="1">
    <source>
        <dbReference type="SAM" id="SignalP"/>
    </source>
</evidence>
<dbReference type="Proteomes" id="UP000030185">
    <property type="component" value="Unassembled WGS sequence"/>
</dbReference>
<gene>
    <name evidence="2" type="ORF">MYP_2143</name>
</gene>